<feature type="region of interest" description="Disordered" evidence="8">
    <location>
        <begin position="344"/>
        <end position="363"/>
    </location>
</feature>
<dbReference type="InterPro" id="IPR015391">
    <property type="entry name" value="SurA_N"/>
</dbReference>
<comment type="domain">
    <text evidence="7">The PPIase activity resides only in the second parvulin domain. The N-terminal region and the C-terminal tail are necessary and sufficient for the chaperone activity of SurA. The PPIase activity is dispensable for SurA to function as a chaperone. The N-terminal region and the C-terminal tail are also required for porin recognition.</text>
</comment>
<dbReference type="HAMAP" id="MF_01183">
    <property type="entry name" value="Chaperone_SurA"/>
    <property type="match status" value="1"/>
</dbReference>
<dbReference type="EC" id="5.2.1.8" evidence="7"/>
<name>A0A7W9WLY7_CASDE</name>
<dbReference type="GO" id="GO:0050821">
    <property type="term" value="P:protein stabilization"/>
    <property type="evidence" value="ECO:0007669"/>
    <property type="project" value="InterPro"/>
</dbReference>
<dbReference type="Gene3D" id="3.10.50.40">
    <property type="match status" value="2"/>
</dbReference>
<dbReference type="GO" id="GO:0003755">
    <property type="term" value="F:peptidyl-prolyl cis-trans isomerase activity"/>
    <property type="evidence" value="ECO:0007669"/>
    <property type="project" value="UniProtKB-UniRule"/>
</dbReference>
<dbReference type="PROSITE" id="PS01096">
    <property type="entry name" value="PPIC_PPIASE_1"/>
    <property type="match status" value="2"/>
</dbReference>
<dbReference type="GO" id="GO:0043165">
    <property type="term" value="P:Gram-negative-bacterium-type cell outer membrane assembly"/>
    <property type="evidence" value="ECO:0007669"/>
    <property type="project" value="InterPro"/>
</dbReference>
<dbReference type="SUPFAM" id="SSF54534">
    <property type="entry name" value="FKBP-like"/>
    <property type="match status" value="2"/>
</dbReference>
<gene>
    <name evidence="7" type="primary">surA</name>
    <name evidence="10" type="ORF">HNR28_001779</name>
</gene>
<comment type="catalytic activity">
    <reaction evidence="7">
        <text>[protein]-peptidylproline (omega=180) = [protein]-peptidylproline (omega=0)</text>
        <dbReference type="Rhea" id="RHEA:16237"/>
        <dbReference type="Rhea" id="RHEA-COMP:10747"/>
        <dbReference type="Rhea" id="RHEA-COMP:10748"/>
        <dbReference type="ChEBI" id="CHEBI:83833"/>
        <dbReference type="ChEBI" id="CHEBI:83834"/>
        <dbReference type="EC" id="5.2.1.8"/>
    </reaction>
</comment>
<feature type="chain" id="PRO_5031662394" description="Chaperone SurA" evidence="7">
    <location>
        <begin position="29"/>
        <end position="515"/>
    </location>
</feature>
<keyword evidence="2 7" id="KW-0677">Repeat</keyword>
<dbReference type="GO" id="GO:0006457">
    <property type="term" value="P:protein folding"/>
    <property type="evidence" value="ECO:0007669"/>
    <property type="project" value="UniProtKB-UniRule"/>
</dbReference>
<dbReference type="InterPro" id="IPR023034">
    <property type="entry name" value="PPIase_SurA"/>
</dbReference>
<dbReference type="Proteomes" id="UP000541136">
    <property type="component" value="Unassembled WGS sequence"/>
</dbReference>
<dbReference type="Pfam" id="PF09312">
    <property type="entry name" value="SurA_N"/>
    <property type="match status" value="1"/>
</dbReference>
<dbReference type="InterPro" id="IPR023058">
    <property type="entry name" value="PPIase_PpiC_CS"/>
</dbReference>
<feature type="signal peptide" evidence="7">
    <location>
        <begin position="1"/>
        <end position="28"/>
    </location>
</feature>
<evidence type="ECO:0000256" key="4">
    <source>
        <dbReference type="ARBA" id="ARBA00023110"/>
    </source>
</evidence>
<comment type="caution">
    <text evidence="10">The sequence shown here is derived from an EMBL/GenBank/DDBJ whole genome shotgun (WGS) entry which is preliminary data.</text>
</comment>
<protein>
    <recommendedName>
        <fullName evidence="7">Chaperone SurA</fullName>
    </recommendedName>
    <alternativeName>
        <fullName evidence="7">Peptidyl-prolyl cis-trans isomerase SurA</fullName>
        <shortName evidence="7">PPIase SurA</shortName>
        <ecNumber evidence="7">5.2.1.8</ecNumber>
    </alternativeName>
    <alternativeName>
        <fullName evidence="7">Rotamase SurA</fullName>
    </alternativeName>
</protein>
<feature type="region of interest" description="Disordered" evidence="8">
    <location>
        <begin position="189"/>
        <end position="212"/>
    </location>
</feature>
<evidence type="ECO:0000256" key="8">
    <source>
        <dbReference type="SAM" id="MobiDB-lite"/>
    </source>
</evidence>
<comment type="function">
    <text evidence="7">Chaperone involved in the correct folding and assembly of outer membrane proteins. Recognizes specific patterns of aromatic residues and the orientation of their side chains, which are found more frequently in integral outer membrane proteins. May act in both early periplasmic and late outer membrane-associated steps of protein maturation.</text>
</comment>
<sequence length="515" mass="55618" precursor="true">MMSGLRHPACALSLAIVLGAGASAPALAAGKPAPRPAAPAASEQFVDGIAAVVDKEVITLAQVDAKAVQVRRQMEQQRIPVPEAPVLRRQVLQQMINATLQDHEARRVGIRVSDAQVDQAVQTIAQRNRITVDQLRREIAASGMSWDDYRTDLRSQIQDDILRQRFVEDRIAISDSDIDAFLSMNAGKPLAAPPAAEPAPAPAEPEPAPVPTGPELVELAQILIEVPDYASESIVQEKRKQAEDLLRKLRSGADFAGVAAASSNGPQALEGGNMGIRPLHDWPDLFARAIANTPPGGLSGIVQSGRGFHILKVLRRGYAQRPAPKAARSAAAAQAQAQAAQAQARAQAQAAASRSPAPSGPMMVTQTHARHILIKTSKVVDDAKARATLESLRNRIAHGESFAELARRYSEDASAPQGGDLGWLNPGETVPAFEQAMNALQDGQVSEPVKSPFGWHLIQVEGRQTKNMEQEFRRMQARRELMERRVGPAYEDWLDQLRSQAYIDNRLEKAAAGGR</sequence>
<dbReference type="Pfam" id="PF00639">
    <property type="entry name" value="Rotamase"/>
    <property type="match status" value="2"/>
</dbReference>
<dbReference type="RefSeq" id="WP_043684625.1">
    <property type="nucleotide sequence ID" value="NZ_JACHIB010000009.1"/>
</dbReference>
<dbReference type="GO" id="GO:0042277">
    <property type="term" value="F:peptide binding"/>
    <property type="evidence" value="ECO:0007669"/>
    <property type="project" value="InterPro"/>
</dbReference>
<dbReference type="Gene3D" id="1.10.4030.10">
    <property type="entry name" value="Porin chaperone SurA, peptide-binding domain"/>
    <property type="match status" value="1"/>
</dbReference>
<reference evidence="10 11" key="1">
    <citation type="submission" date="2020-08" db="EMBL/GenBank/DDBJ databases">
        <title>Genomic Encyclopedia of Type Strains, Phase IV (KMG-IV): sequencing the most valuable type-strain genomes for metagenomic binning, comparative biology and taxonomic classification.</title>
        <authorList>
            <person name="Goeker M."/>
        </authorList>
    </citation>
    <scope>NUCLEOTIDE SEQUENCE [LARGE SCALE GENOMIC DNA]</scope>
    <source>
        <strain evidence="10 11">DSM 12141</strain>
    </source>
</reference>
<dbReference type="InterPro" id="IPR027304">
    <property type="entry name" value="Trigger_fact/SurA_dom_sf"/>
</dbReference>
<dbReference type="PANTHER" id="PTHR47637:SF1">
    <property type="entry name" value="CHAPERONE SURA"/>
    <property type="match status" value="1"/>
</dbReference>
<dbReference type="AlphaFoldDB" id="A0A7W9WLY7"/>
<dbReference type="InterPro" id="IPR000297">
    <property type="entry name" value="PPIase_PpiC"/>
</dbReference>
<evidence type="ECO:0000256" key="1">
    <source>
        <dbReference type="ARBA" id="ARBA00022729"/>
    </source>
</evidence>
<evidence type="ECO:0000259" key="9">
    <source>
        <dbReference type="PROSITE" id="PS50198"/>
    </source>
</evidence>
<keyword evidence="1 7" id="KW-0732">Signal</keyword>
<dbReference type="GO" id="GO:0030288">
    <property type="term" value="C:outer membrane-bounded periplasmic space"/>
    <property type="evidence" value="ECO:0007669"/>
    <property type="project" value="InterPro"/>
</dbReference>
<evidence type="ECO:0000313" key="10">
    <source>
        <dbReference type="EMBL" id="MBB6083737.1"/>
    </source>
</evidence>
<dbReference type="SUPFAM" id="SSF109998">
    <property type="entry name" value="Triger factor/SurA peptide-binding domain-like"/>
    <property type="match status" value="1"/>
</dbReference>
<dbReference type="InterPro" id="IPR050280">
    <property type="entry name" value="OMP_Chaperone_SurA"/>
</dbReference>
<dbReference type="EMBL" id="JACHIB010000009">
    <property type="protein sequence ID" value="MBB6083737.1"/>
    <property type="molecule type" value="Genomic_DNA"/>
</dbReference>
<feature type="compositionally biased region" description="Low complexity" evidence="8">
    <location>
        <begin position="344"/>
        <end position="357"/>
    </location>
</feature>
<keyword evidence="4 7" id="KW-0697">Rotamase</keyword>
<evidence type="ECO:0000313" key="11">
    <source>
        <dbReference type="Proteomes" id="UP000541136"/>
    </source>
</evidence>
<dbReference type="GO" id="GO:0051082">
    <property type="term" value="F:unfolded protein binding"/>
    <property type="evidence" value="ECO:0007669"/>
    <property type="project" value="UniProtKB-UniRule"/>
</dbReference>
<evidence type="ECO:0000256" key="3">
    <source>
        <dbReference type="ARBA" id="ARBA00022764"/>
    </source>
</evidence>
<feature type="compositionally biased region" description="Pro residues" evidence="8">
    <location>
        <begin position="191"/>
        <end position="212"/>
    </location>
</feature>
<evidence type="ECO:0000256" key="2">
    <source>
        <dbReference type="ARBA" id="ARBA00022737"/>
    </source>
</evidence>
<feature type="domain" description="PpiC" evidence="9">
    <location>
        <begin position="214"/>
        <end position="315"/>
    </location>
</feature>
<evidence type="ECO:0000256" key="7">
    <source>
        <dbReference type="HAMAP-Rule" id="MF_01183"/>
    </source>
</evidence>
<dbReference type="PROSITE" id="PS50198">
    <property type="entry name" value="PPIC_PPIASE_2"/>
    <property type="match status" value="2"/>
</dbReference>
<feature type="domain" description="PpiC" evidence="9">
    <location>
        <begin position="364"/>
        <end position="462"/>
    </location>
</feature>
<proteinExistence type="inferred from homology"/>
<evidence type="ECO:0000256" key="6">
    <source>
        <dbReference type="ARBA" id="ARBA00023235"/>
    </source>
</evidence>
<keyword evidence="5 7" id="KW-0143">Chaperone</keyword>
<keyword evidence="6 7" id="KW-0413">Isomerase</keyword>
<comment type="subcellular location">
    <subcellularLocation>
        <location evidence="7">Periplasm</location>
    </subcellularLocation>
    <text evidence="7">Is capable of associating with the outer membrane.</text>
</comment>
<dbReference type="PANTHER" id="PTHR47637">
    <property type="entry name" value="CHAPERONE SURA"/>
    <property type="match status" value="1"/>
</dbReference>
<keyword evidence="3 7" id="KW-0574">Periplasm</keyword>
<evidence type="ECO:0000256" key="5">
    <source>
        <dbReference type="ARBA" id="ARBA00023186"/>
    </source>
</evidence>
<dbReference type="InterPro" id="IPR046357">
    <property type="entry name" value="PPIase_dom_sf"/>
</dbReference>
<organism evidence="10 11">
    <name type="scientific">Castellaniella defragrans</name>
    <name type="common">Alcaligenes defragrans</name>
    <dbReference type="NCBI Taxonomy" id="75697"/>
    <lineage>
        <taxon>Bacteria</taxon>
        <taxon>Pseudomonadati</taxon>
        <taxon>Pseudomonadota</taxon>
        <taxon>Betaproteobacteria</taxon>
        <taxon>Burkholderiales</taxon>
        <taxon>Alcaligenaceae</taxon>
        <taxon>Castellaniella</taxon>
    </lineage>
</organism>
<accession>A0A7W9WLY7</accession>